<proteinExistence type="predicted"/>
<dbReference type="Proteomes" id="UP000288805">
    <property type="component" value="Unassembled WGS sequence"/>
</dbReference>
<dbReference type="EMBL" id="QGNW01000025">
    <property type="protein sequence ID" value="RVX13213.1"/>
    <property type="molecule type" value="Genomic_DNA"/>
</dbReference>
<feature type="compositionally biased region" description="Basic and acidic residues" evidence="1">
    <location>
        <begin position="85"/>
        <end position="99"/>
    </location>
</feature>
<gene>
    <name evidence="2" type="ORF">CK203_017853</name>
</gene>
<evidence type="ECO:0000256" key="1">
    <source>
        <dbReference type="SAM" id="MobiDB-lite"/>
    </source>
</evidence>
<evidence type="ECO:0008006" key="4">
    <source>
        <dbReference type="Google" id="ProtNLM"/>
    </source>
</evidence>
<sequence length="327" mass="36973">MRRWSPKENAEIEGKFRGGWIELRGLPFHLWSEKGQSSALLEVTDGEWVFTVAVVVVGEEDCRRGSVKGESTREAFASNTGTGGGRREEKSDQRLEEDAVSRRIIGRGRGKKEGGDEASAVEDRRAYERKAQLHLSVDLQLKKWTAVIKARRGWALAQEEMTQWRWRRRQNGNESPAVGKGKIASGYGLEAQTSSLRCRSENLLSEKDKVVFDVNPEGVDLGADYLAEEVYASPLFSRRYSRIWKHRLGKGLRHHKTKRPSTIYSPTTIWKDFWAEWGPILVAEQSWCCLLLQKPESPSSHFPPSFGSIPPFLSPAAPLFPDQSFSL</sequence>
<organism evidence="2 3">
    <name type="scientific">Vitis vinifera</name>
    <name type="common">Grape</name>
    <dbReference type="NCBI Taxonomy" id="29760"/>
    <lineage>
        <taxon>Eukaryota</taxon>
        <taxon>Viridiplantae</taxon>
        <taxon>Streptophyta</taxon>
        <taxon>Embryophyta</taxon>
        <taxon>Tracheophyta</taxon>
        <taxon>Spermatophyta</taxon>
        <taxon>Magnoliopsida</taxon>
        <taxon>eudicotyledons</taxon>
        <taxon>Gunneridae</taxon>
        <taxon>Pentapetalae</taxon>
        <taxon>rosids</taxon>
        <taxon>Vitales</taxon>
        <taxon>Vitaceae</taxon>
        <taxon>Viteae</taxon>
        <taxon>Vitis</taxon>
    </lineage>
</organism>
<reference evidence="2 3" key="1">
    <citation type="journal article" date="2018" name="PLoS Genet.">
        <title>Population sequencing reveals clonal diversity and ancestral inbreeding in the grapevine cultivar Chardonnay.</title>
        <authorList>
            <person name="Roach M.J."/>
            <person name="Johnson D.L."/>
            <person name="Bohlmann J."/>
            <person name="van Vuuren H.J."/>
            <person name="Jones S.J."/>
            <person name="Pretorius I.S."/>
            <person name="Schmidt S.A."/>
            <person name="Borneman A.R."/>
        </authorList>
    </citation>
    <scope>NUCLEOTIDE SEQUENCE [LARGE SCALE GENOMIC DNA]</scope>
    <source>
        <strain evidence="3">cv. Chardonnay</strain>
        <tissue evidence="2">Leaf</tissue>
    </source>
</reference>
<protein>
    <recommendedName>
        <fullName evidence="4">DUF4283 domain-containing protein</fullName>
    </recommendedName>
</protein>
<accession>A0A438JW87</accession>
<dbReference type="AlphaFoldDB" id="A0A438JW87"/>
<evidence type="ECO:0000313" key="2">
    <source>
        <dbReference type="EMBL" id="RVX13213.1"/>
    </source>
</evidence>
<feature type="region of interest" description="Disordered" evidence="1">
    <location>
        <begin position="67"/>
        <end position="99"/>
    </location>
</feature>
<comment type="caution">
    <text evidence="2">The sequence shown here is derived from an EMBL/GenBank/DDBJ whole genome shotgun (WGS) entry which is preliminary data.</text>
</comment>
<name>A0A438JW87_VITVI</name>
<evidence type="ECO:0000313" key="3">
    <source>
        <dbReference type="Proteomes" id="UP000288805"/>
    </source>
</evidence>